<reference evidence="1 2" key="1">
    <citation type="submission" date="2018-03" db="EMBL/GenBank/DDBJ databases">
        <title>Genomic Encyclopedia of Archaeal and Bacterial Type Strains, Phase II (KMG-II): from individual species to whole genera.</title>
        <authorList>
            <person name="Goeker M."/>
        </authorList>
    </citation>
    <scope>NUCLEOTIDE SEQUENCE [LARGE SCALE GENOMIC DNA]</scope>
    <source>
        <strain evidence="1 2">DSM 29057</strain>
    </source>
</reference>
<keyword evidence="2" id="KW-1185">Reference proteome</keyword>
<dbReference type="GO" id="GO:0004519">
    <property type="term" value="F:endonuclease activity"/>
    <property type="evidence" value="ECO:0007669"/>
    <property type="project" value="InterPro"/>
</dbReference>
<dbReference type="GO" id="GO:0003723">
    <property type="term" value="F:RNA binding"/>
    <property type="evidence" value="ECO:0007669"/>
    <property type="project" value="InterPro"/>
</dbReference>
<dbReference type="InterPro" id="IPR018669">
    <property type="entry name" value="Toxin_HigB"/>
</dbReference>
<gene>
    <name evidence="1" type="ORF">CLV60_1029</name>
</gene>
<protein>
    <submittedName>
        <fullName evidence="1">mRNA interferase HigB</fullName>
    </submittedName>
</protein>
<name>A0A2P8GE85_9BACT</name>
<evidence type="ECO:0000313" key="1">
    <source>
        <dbReference type="EMBL" id="PSL32297.1"/>
    </source>
</evidence>
<comment type="caution">
    <text evidence="1">The sequence shown here is derived from an EMBL/GenBank/DDBJ whole genome shotgun (WGS) entry which is preliminary data.</text>
</comment>
<organism evidence="1 2">
    <name type="scientific">Dyadobacter jiangsuensis</name>
    <dbReference type="NCBI Taxonomy" id="1591085"/>
    <lineage>
        <taxon>Bacteria</taxon>
        <taxon>Pseudomonadati</taxon>
        <taxon>Bacteroidota</taxon>
        <taxon>Cytophagia</taxon>
        <taxon>Cytophagales</taxon>
        <taxon>Spirosomataceae</taxon>
        <taxon>Dyadobacter</taxon>
    </lineage>
</organism>
<dbReference type="GO" id="GO:0110001">
    <property type="term" value="C:toxin-antitoxin complex"/>
    <property type="evidence" value="ECO:0007669"/>
    <property type="project" value="InterPro"/>
</dbReference>
<sequence>MRIITRGTLRDFWEKYPDAEQELKYWHQKIKNANYQAANEVIADNPRADTVGNNRIVFNICRNRYRLITMFKYQVQRVYIRFIGTHKEYDRITDIRNI</sequence>
<dbReference type="AlphaFoldDB" id="A0A2P8GE85"/>
<dbReference type="Pfam" id="PF09907">
    <property type="entry name" value="HigB_toxin"/>
    <property type="match status" value="1"/>
</dbReference>
<evidence type="ECO:0000313" key="2">
    <source>
        <dbReference type="Proteomes" id="UP000241964"/>
    </source>
</evidence>
<dbReference type="Proteomes" id="UP000241964">
    <property type="component" value="Unassembled WGS sequence"/>
</dbReference>
<dbReference type="OrthoDB" id="9799912at2"/>
<dbReference type="RefSeq" id="WP_106593975.1">
    <property type="nucleotide sequence ID" value="NZ_PYAS01000002.1"/>
</dbReference>
<dbReference type="EMBL" id="PYAS01000002">
    <property type="protein sequence ID" value="PSL32297.1"/>
    <property type="molecule type" value="Genomic_DNA"/>
</dbReference>
<proteinExistence type="predicted"/>
<accession>A0A2P8GE85</accession>